<dbReference type="Proteomes" id="UP001500121">
    <property type="component" value="Unassembled WGS sequence"/>
</dbReference>
<evidence type="ECO:0000256" key="2">
    <source>
        <dbReference type="SAM" id="MobiDB-lite"/>
    </source>
</evidence>
<keyword evidence="4" id="KW-1185">Reference proteome</keyword>
<proteinExistence type="inferred from homology"/>
<dbReference type="PANTHER" id="PTHR36842:SF1">
    <property type="entry name" value="PROTEIN TOLB"/>
    <property type="match status" value="1"/>
</dbReference>
<dbReference type="Pfam" id="PF07676">
    <property type="entry name" value="PD40"/>
    <property type="match status" value="1"/>
</dbReference>
<gene>
    <name evidence="3" type="ORF">GCM10025783_01680</name>
</gene>
<evidence type="ECO:0000256" key="1">
    <source>
        <dbReference type="ARBA" id="ARBA00009820"/>
    </source>
</evidence>
<dbReference type="SUPFAM" id="SSF82171">
    <property type="entry name" value="DPP6 N-terminal domain-like"/>
    <property type="match status" value="1"/>
</dbReference>
<dbReference type="Gene3D" id="2.120.10.30">
    <property type="entry name" value="TolB, C-terminal domain"/>
    <property type="match status" value="1"/>
</dbReference>
<comment type="caution">
    <text evidence="3">The sequence shown here is derived from an EMBL/GenBank/DDBJ whole genome shotgun (WGS) entry which is preliminary data.</text>
</comment>
<dbReference type="PANTHER" id="PTHR36842">
    <property type="entry name" value="PROTEIN TOLB HOMOLOG"/>
    <property type="match status" value="1"/>
</dbReference>
<dbReference type="EMBL" id="BAABLP010000001">
    <property type="protein sequence ID" value="GAA4735472.1"/>
    <property type="molecule type" value="Genomic_DNA"/>
</dbReference>
<sequence>MARADEGLATSRSPGRQDLQPGQVSRVVVHDVATGEGRIVHVSDRLLESPNWTPDGGTLVVNGGGDLYRLPVGGGEPQRIDTDGVGHVNNDHVLTPDGRTVVFSAAGHLYRVPIDGGAATRISNDPDTEYGCWLHGISPDGGTLAYVAVEPEGGDPRGRRNLATIPFAGGPDRLLTDGTGYDGPEYSPDGRWLHYNSEEAAERPGHAQLFRIALDGGRPTGAAPERLTADDRVNWFPHLDPGGTRAVYISYDPGTVTHPADTWVELRLIPAAGGEPVTAVALFGGQGTLNVNGWAPDGSAFAYVDYPSRAYADEHGGAA</sequence>
<evidence type="ECO:0000313" key="4">
    <source>
        <dbReference type="Proteomes" id="UP001500121"/>
    </source>
</evidence>
<dbReference type="InterPro" id="IPR011659">
    <property type="entry name" value="WD40"/>
</dbReference>
<accession>A0ABP8YSS6</accession>
<dbReference type="RefSeq" id="WP_345479005.1">
    <property type="nucleotide sequence ID" value="NZ_BAABLP010000001.1"/>
</dbReference>
<organism evidence="3 4">
    <name type="scientific">Amnibacterium soli</name>
    <dbReference type="NCBI Taxonomy" id="1282736"/>
    <lineage>
        <taxon>Bacteria</taxon>
        <taxon>Bacillati</taxon>
        <taxon>Actinomycetota</taxon>
        <taxon>Actinomycetes</taxon>
        <taxon>Micrococcales</taxon>
        <taxon>Microbacteriaceae</taxon>
        <taxon>Amnibacterium</taxon>
    </lineage>
</organism>
<feature type="region of interest" description="Disordered" evidence="2">
    <location>
        <begin position="1"/>
        <end position="24"/>
    </location>
</feature>
<evidence type="ECO:0000313" key="3">
    <source>
        <dbReference type="EMBL" id="GAA4735472.1"/>
    </source>
</evidence>
<protein>
    <submittedName>
        <fullName evidence="3">PD40 domain-containing protein</fullName>
    </submittedName>
</protein>
<comment type="similarity">
    <text evidence="1">Belongs to the TolB family.</text>
</comment>
<name>A0ABP8YSS6_9MICO</name>
<dbReference type="InterPro" id="IPR011042">
    <property type="entry name" value="6-blade_b-propeller_TolB-like"/>
</dbReference>
<reference evidence="4" key="1">
    <citation type="journal article" date="2019" name="Int. J. Syst. Evol. Microbiol.">
        <title>The Global Catalogue of Microorganisms (GCM) 10K type strain sequencing project: providing services to taxonomists for standard genome sequencing and annotation.</title>
        <authorList>
            <consortium name="The Broad Institute Genomics Platform"/>
            <consortium name="The Broad Institute Genome Sequencing Center for Infectious Disease"/>
            <person name="Wu L."/>
            <person name="Ma J."/>
        </authorList>
    </citation>
    <scope>NUCLEOTIDE SEQUENCE [LARGE SCALE GENOMIC DNA]</scope>
    <source>
        <strain evidence="4">JCM 19015</strain>
    </source>
</reference>